<dbReference type="AlphaFoldDB" id="A0A016UYV4"/>
<keyword evidence="2" id="KW-1185">Reference proteome</keyword>
<protein>
    <submittedName>
        <fullName evidence="1">Uncharacterized protein</fullName>
    </submittedName>
</protein>
<comment type="caution">
    <text evidence="1">The sequence shown here is derived from an EMBL/GenBank/DDBJ whole genome shotgun (WGS) entry which is preliminary data.</text>
</comment>
<proteinExistence type="predicted"/>
<evidence type="ECO:0000313" key="2">
    <source>
        <dbReference type="Proteomes" id="UP000024635"/>
    </source>
</evidence>
<reference evidence="2" key="1">
    <citation type="journal article" date="2015" name="Nat. Genet.">
        <title>The genome and transcriptome of the zoonotic hookworm Ancylostoma ceylanicum identify infection-specific gene families.</title>
        <authorList>
            <person name="Schwarz E.M."/>
            <person name="Hu Y."/>
            <person name="Antoshechkin I."/>
            <person name="Miller M.M."/>
            <person name="Sternberg P.W."/>
            <person name="Aroian R.V."/>
        </authorList>
    </citation>
    <scope>NUCLEOTIDE SEQUENCE</scope>
    <source>
        <strain evidence="2">HY135</strain>
    </source>
</reference>
<dbReference type="Proteomes" id="UP000024635">
    <property type="component" value="Unassembled WGS sequence"/>
</dbReference>
<gene>
    <name evidence="1" type="primary">Acey_s0023.g805</name>
    <name evidence="1" type="ORF">Y032_0023g805</name>
</gene>
<organism evidence="1 2">
    <name type="scientific">Ancylostoma ceylanicum</name>
    <dbReference type="NCBI Taxonomy" id="53326"/>
    <lineage>
        <taxon>Eukaryota</taxon>
        <taxon>Metazoa</taxon>
        <taxon>Ecdysozoa</taxon>
        <taxon>Nematoda</taxon>
        <taxon>Chromadorea</taxon>
        <taxon>Rhabditida</taxon>
        <taxon>Rhabditina</taxon>
        <taxon>Rhabditomorpha</taxon>
        <taxon>Strongyloidea</taxon>
        <taxon>Ancylostomatidae</taxon>
        <taxon>Ancylostomatinae</taxon>
        <taxon>Ancylostoma</taxon>
    </lineage>
</organism>
<dbReference type="EMBL" id="JARK01001359">
    <property type="protein sequence ID" value="EYC19967.1"/>
    <property type="molecule type" value="Genomic_DNA"/>
</dbReference>
<accession>A0A016UYV4</accession>
<evidence type="ECO:0000313" key="1">
    <source>
        <dbReference type="EMBL" id="EYC19967.1"/>
    </source>
</evidence>
<name>A0A016UYV4_9BILA</name>
<sequence length="107" mass="12320">MVTLWKRIEYIREPLLCKQKRAELARHAIVVASLPMDITIQKDLLPGMRRPVNTSRNRACALRVLIEKHLQDKTRSRAITQLGRIGCIGTAGKNRKEECLSIFRELI</sequence>